<dbReference type="RefSeq" id="YP_002516630.1">
    <property type="nucleotide sequence ID" value="NC_011916.1"/>
</dbReference>
<feature type="transmembrane region" description="Helical" evidence="1">
    <location>
        <begin position="129"/>
        <end position="146"/>
    </location>
</feature>
<dbReference type="AlphaFoldDB" id="A0A0H3C7I3"/>
<keyword evidence="1" id="KW-1133">Transmembrane helix</keyword>
<feature type="transmembrane region" description="Helical" evidence="1">
    <location>
        <begin position="96"/>
        <end position="117"/>
    </location>
</feature>
<feature type="transmembrane region" description="Helical" evidence="1">
    <location>
        <begin position="253"/>
        <end position="273"/>
    </location>
</feature>
<reference evidence="2 3" key="1">
    <citation type="journal article" date="2010" name="J. Bacteriol.">
        <title>The genetic basis of laboratory adaptation in Caulobacter crescentus.</title>
        <authorList>
            <person name="Marks M.E."/>
            <person name="Castro-Rojas C.M."/>
            <person name="Teiling C."/>
            <person name="Du L."/>
            <person name="Kapatral V."/>
            <person name="Walunas T.L."/>
            <person name="Crosson S."/>
        </authorList>
    </citation>
    <scope>NUCLEOTIDE SEQUENCE [LARGE SCALE GENOMIC DNA]</scope>
    <source>
        <strain evidence="3">NA1000 / CB15N</strain>
    </source>
</reference>
<dbReference type="OrthoDB" id="1689651at2"/>
<keyword evidence="3" id="KW-1185">Reference proteome</keyword>
<dbReference type="Proteomes" id="UP000001364">
    <property type="component" value="Chromosome"/>
</dbReference>
<gene>
    <name evidence="2" type="ordered locus">CCNA_01257</name>
</gene>
<dbReference type="RefSeq" id="WP_010919082.1">
    <property type="nucleotide sequence ID" value="NC_011916.1"/>
</dbReference>
<dbReference type="HOGENOM" id="CLU_078249_0_0_5"/>
<accession>A0A0H3C7I3</accession>
<sequence length="318" mass="32885">MIGLPLVYLLSGLMFAAFAVLSAGDRENPKRFGNAAFWGLFALSFLAGDHLGDLGNGVLVLCLAVIAGTGQLGVGAPKTTSPEDRERLATSYGVRLYVPALVIPVLVLAGSLTFKHLTFQGAHLVDPKQATLIALALAALVAAVLSKVMFQQPAGAPIQEGRRLMDLVGWAALLPQMLAALGAVFALAGVGKSIGEIAVMITPADSRFAAVAAYCVGMAVFTIMMGNAFAAFPVMTGGIALPLVIGQFGGDPAVVCAIGMLSGFCGTLLTPLAANFNLVPAALLQLKDRYAVIRAQAPTAVLMLIVNVILMNALAFHR</sequence>
<keyword evidence="1" id="KW-0472">Membrane</keyword>
<dbReference type="Pfam" id="PF06166">
    <property type="entry name" value="DUF979"/>
    <property type="match status" value="1"/>
</dbReference>
<evidence type="ECO:0000313" key="2">
    <source>
        <dbReference type="EMBL" id="ACL94722.1"/>
    </source>
</evidence>
<dbReference type="KEGG" id="ccs:CCNA_01257"/>
<dbReference type="InterPro" id="IPR009323">
    <property type="entry name" value="DUF979"/>
</dbReference>
<dbReference type="EMBL" id="CP001340">
    <property type="protein sequence ID" value="ACL94722.1"/>
    <property type="molecule type" value="Genomic_DNA"/>
</dbReference>
<feature type="transmembrane region" description="Helical" evidence="1">
    <location>
        <begin position="293"/>
        <end position="316"/>
    </location>
</feature>
<proteinExistence type="predicted"/>
<keyword evidence="1" id="KW-0812">Transmembrane</keyword>
<feature type="transmembrane region" description="Helical" evidence="1">
    <location>
        <begin position="6"/>
        <end position="23"/>
    </location>
</feature>
<dbReference type="PATRIC" id="fig|565050.3.peg.1240"/>
<feature type="transmembrane region" description="Helical" evidence="1">
    <location>
        <begin position="167"/>
        <end position="188"/>
    </location>
</feature>
<organism evidence="2 3">
    <name type="scientific">Caulobacter vibrioides (strain NA1000 / CB15N)</name>
    <name type="common">Caulobacter crescentus</name>
    <dbReference type="NCBI Taxonomy" id="565050"/>
    <lineage>
        <taxon>Bacteria</taxon>
        <taxon>Pseudomonadati</taxon>
        <taxon>Pseudomonadota</taxon>
        <taxon>Alphaproteobacteria</taxon>
        <taxon>Caulobacterales</taxon>
        <taxon>Caulobacteraceae</taxon>
        <taxon>Caulobacter</taxon>
    </lineage>
</organism>
<evidence type="ECO:0000256" key="1">
    <source>
        <dbReference type="SAM" id="Phobius"/>
    </source>
</evidence>
<feature type="transmembrane region" description="Helical" evidence="1">
    <location>
        <begin position="208"/>
        <end position="232"/>
    </location>
</feature>
<protein>
    <submittedName>
        <fullName evidence="2">Conserved hypothetical membrane protein</fullName>
    </submittedName>
</protein>
<feature type="transmembrane region" description="Helical" evidence="1">
    <location>
        <begin position="58"/>
        <end position="76"/>
    </location>
</feature>
<dbReference type="PhylomeDB" id="A0A0H3C7I3"/>
<evidence type="ECO:0000313" key="3">
    <source>
        <dbReference type="Proteomes" id="UP000001364"/>
    </source>
</evidence>
<name>A0A0H3C7I3_CAUVN</name>
<dbReference type="GeneID" id="7332986"/>